<dbReference type="PANTHER" id="PTHR43355">
    <property type="entry name" value="FLAVIN REDUCTASE (NADPH)"/>
    <property type="match status" value="1"/>
</dbReference>
<keyword evidence="3" id="KW-1185">Reference proteome</keyword>
<gene>
    <name evidence="2" type="ORF">KP79_PYT20745</name>
</gene>
<evidence type="ECO:0000259" key="1">
    <source>
        <dbReference type="Pfam" id="PF13460"/>
    </source>
</evidence>
<name>A0A210PRZ3_MIZYE</name>
<dbReference type="GO" id="GO:0004074">
    <property type="term" value="F:biliverdin reductase [NAD(P)H] activity"/>
    <property type="evidence" value="ECO:0007669"/>
    <property type="project" value="TreeGrafter"/>
</dbReference>
<reference evidence="2 3" key="1">
    <citation type="journal article" date="2017" name="Nat. Ecol. Evol.">
        <title>Scallop genome provides insights into evolution of bilaterian karyotype and development.</title>
        <authorList>
            <person name="Wang S."/>
            <person name="Zhang J."/>
            <person name="Jiao W."/>
            <person name="Li J."/>
            <person name="Xun X."/>
            <person name="Sun Y."/>
            <person name="Guo X."/>
            <person name="Huan P."/>
            <person name="Dong B."/>
            <person name="Zhang L."/>
            <person name="Hu X."/>
            <person name="Sun X."/>
            <person name="Wang J."/>
            <person name="Zhao C."/>
            <person name="Wang Y."/>
            <person name="Wang D."/>
            <person name="Huang X."/>
            <person name="Wang R."/>
            <person name="Lv J."/>
            <person name="Li Y."/>
            <person name="Zhang Z."/>
            <person name="Liu B."/>
            <person name="Lu W."/>
            <person name="Hui Y."/>
            <person name="Liang J."/>
            <person name="Zhou Z."/>
            <person name="Hou R."/>
            <person name="Li X."/>
            <person name="Liu Y."/>
            <person name="Li H."/>
            <person name="Ning X."/>
            <person name="Lin Y."/>
            <person name="Zhao L."/>
            <person name="Xing Q."/>
            <person name="Dou J."/>
            <person name="Li Y."/>
            <person name="Mao J."/>
            <person name="Guo H."/>
            <person name="Dou H."/>
            <person name="Li T."/>
            <person name="Mu C."/>
            <person name="Jiang W."/>
            <person name="Fu Q."/>
            <person name="Fu X."/>
            <person name="Miao Y."/>
            <person name="Liu J."/>
            <person name="Yu Q."/>
            <person name="Li R."/>
            <person name="Liao H."/>
            <person name="Li X."/>
            <person name="Kong Y."/>
            <person name="Jiang Z."/>
            <person name="Chourrout D."/>
            <person name="Li R."/>
            <person name="Bao Z."/>
        </authorList>
    </citation>
    <scope>NUCLEOTIDE SEQUENCE [LARGE SCALE GENOMIC DNA]</scope>
    <source>
        <strain evidence="2 3">PY_sf001</strain>
    </source>
</reference>
<dbReference type="InterPro" id="IPR051606">
    <property type="entry name" value="Polyketide_Oxido-like"/>
</dbReference>
<dbReference type="STRING" id="6573.A0A210PRZ3"/>
<dbReference type="Gene3D" id="3.40.50.720">
    <property type="entry name" value="NAD(P)-binding Rossmann-like Domain"/>
    <property type="match status" value="1"/>
</dbReference>
<dbReference type="PANTHER" id="PTHR43355:SF2">
    <property type="entry name" value="FLAVIN REDUCTASE (NADPH)"/>
    <property type="match status" value="1"/>
</dbReference>
<dbReference type="InterPro" id="IPR016040">
    <property type="entry name" value="NAD(P)-bd_dom"/>
</dbReference>
<protein>
    <submittedName>
        <fullName evidence="2">Flavin reductase (NADPH)</fullName>
    </submittedName>
</protein>
<evidence type="ECO:0000313" key="3">
    <source>
        <dbReference type="Proteomes" id="UP000242188"/>
    </source>
</evidence>
<dbReference type="Pfam" id="PF13460">
    <property type="entry name" value="NAD_binding_10"/>
    <property type="match status" value="1"/>
</dbReference>
<dbReference type="InterPro" id="IPR036291">
    <property type="entry name" value="NAD(P)-bd_dom_sf"/>
</dbReference>
<dbReference type="GO" id="GO:0042602">
    <property type="term" value="F:riboflavin reductase (NADPH) activity"/>
    <property type="evidence" value="ECO:0007669"/>
    <property type="project" value="TreeGrafter"/>
</dbReference>
<evidence type="ECO:0000313" key="2">
    <source>
        <dbReference type="EMBL" id="OWF39248.1"/>
    </source>
</evidence>
<proteinExistence type="predicted"/>
<dbReference type="SUPFAM" id="SSF51735">
    <property type="entry name" value="NAD(P)-binding Rossmann-fold domains"/>
    <property type="match status" value="1"/>
</dbReference>
<dbReference type="OrthoDB" id="419598at2759"/>
<dbReference type="AlphaFoldDB" id="A0A210PRZ3"/>
<dbReference type="EMBL" id="NEDP02005536">
    <property type="protein sequence ID" value="OWF39248.1"/>
    <property type="molecule type" value="Genomic_DNA"/>
</dbReference>
<sequence length="215" mass="23784">MKLLVVGSTGGSGLDVIKEALSRNHEVVALARSPNKVTIQHANLKVVKGNVFEPHDLEGPIAECDAVISCLGCNAGFLGRTPTTFYSDSMTSLTTAMRAVNKTRIVCMSSWCTKPAERTLWVAEWIMRPLVIGNLLKNLSEMENDLEQKCSDLDWTVVRAPGLYNADSSGKEIKTEEYQFVTGSPIWIPRRDVAIFILNCIEKNEWTKKIIAIGL</sequence>
<dbReference type="Proteomes" id="UP000242188">
    <property type="component" value="Unassembled WGS sequence"/>
</dbReference>
<feature type="domain" description="NAD(P)-binding" evidence="1">
    <location>
        <begin position="7"/>
        <end position="203"/>
    </location>
</feature>
<organism evidence="2 3">
    <name type="scientific">Mizuhopecten yessoensis</name>
    <name type="common">Japanese scallop</name>
    <name type="synonym">Patinopecten yessoensis</name>
    <dbReference type="NCBI Taxonomy" id="6573"/>
    <lineage>
        <taxon>Eukaryota</taxon>
        <taxon>Metazoa</taxon>
        <taxon>Spiralia</taxon>
        <taxon>Lophotrochozoa</taxon>
        <taxon>Mollusca</taxon>
        <taxon>Bivalvia</taxon>
        <taxon>Autobranchia</taxon>
        <taxon>Pteriomorphia</taxon>
        <taxon>Pectinida</taxon>
        <taxon>Pectinoidea</taxon>
        <taxon>Pectinidae</taxon>
        <taxon>Mizuhopecten</taxon>
    </lineage>
</organism>
<comment type="caution">
    <text evidence="2">The sequence shown here is derived from an EMBL/GenBank/DDBJ whole genome shotgun (WGS) entry which is preliminary data.</text>
</comment>
<accession>A0A210PRZ3</accession>